<feature type="region of interest" description="Disordered" evidence="2">
    <location>
        <begin position="1"/>
        <end position="21"/>
    </location>
</feature>
<dbReference type="PANTHER" id="PTHR35489:SF2">
    <property type="entry name" value="TITAN9"/>
    <property type="match status" value="1"/>
</dbReference>
<evidence type="ECO:0000256" key="2">
    <source>
        <dbReference type="SAM" id="MobiDB-lite"/>
    </source>
</evidence>
<reference evidence="4 5" key="1">
    <citation type="submission" date="2017-09" db="EMBL/GenBank/DDBJ databases">
        <authorList>
            <consortium name="International Durum Wheat Genome Sequencing Consortium (IDWGSC)"/>
            <person name="Milanesi L."/>
        </authorList>
    </citation>
    <scope>NUCLEOTIDE SEQUENCE [LARGE SCALE GENOMIC DNA]</scope>
    <source>
        <strain evidence="5">cv. Svevo</strain>
    </source>
</reference>
<organism evidence="4 5">
    <name type="scientific">Triticum turgidum subsp. durum</name>
    <name type="common">Durum wheat</name>
    <name type="synonym">Triticum durum</name>
    <dbReference type="NCBI Taxonomy" id="4567"/>
    <lineage>
        <taxon>Eukaryota</taxon>
        <taxon>Viridiplantae</taxon>
        <taxon>Streptophyta</taxon>
        <taxon>Embryophyta</taxon>
        <taxon>Tracheophyta</taxon>
        <taxon>Spermatophyta</taxon>
        <taxon>Magnoliopsida</taxon>
        <taxon>Liliopsida</taxon>
        <taxon>Poales</taxon>
        <taxon>Poaceae</taxon>
        <taxon>BOP clade</taxon>
        <taxon>Pooideae</taxon>
        <taxon>Triticodae</taxon>
        <taxon>Triticeae</taxon>
        <taxon>Triticinae</taxon>
        <taxon>Triticum</taxon>
    </lineage>
</organism>
<dbReference type="Pfam" id="PF25091">
    <property type="entry name" value="DUF7806"/>
    <property type="match status" value="1"/>
</dbReference>
<dbReference type="EMBL" id="LT934122">
    <property type="protein sequence ID" value="VAI63547.1"/>
    <property type="molecule type" value="Genomic_DNA"/>
</dbReference>
<evidence type="ECO:0000313" key="5">
    <source>
        <dbReference type="Proteomes" id="UP000324705"/>
    </source>
</evidence>
<evidence type="ECO:0000256" key="1">
    <source>
        <dbReference type="SAM" id="Coils"/>
    </source>
</evidence>
<keyword evidence="1" id="KW-0175">Coiled coil</keyword>
<dbReference type="InterPro" id="IPR056708">
    <property type="entry name" value="DUF7806"/>
</dbReference>
<dbReference type="PANTHER" id="PTHR35489">
    <property type="entry name" value="TITAN9"/>
    <property type="match status" value="1"/>
</dbReference>
<name>A0A9R0YXG2_TRITD</name>
<dbReference type="OMA" id="ENASIPH"/>
<evidence type="ECO:0000313" key="4">
    <source>
        <dbReference type="EMBL" id="VAI63547.1"/>
    </source>
</evidence>
<feature type="coiled-coil region" evidence="1">
    <location>
        <begin position="26"/>
        <end position="60"/>
    </location>
</feature>
<accession>A0A9R0YXG2</accession>
<gene>
    <name evidence="4" type="ORF">TRITD_6Bv1G224250</name>
</gene>
<dbReference type="Proteomes" id="UP000324705">
    <property type="component" value="Chromosome 6B"/>
</dbReference>
<dbReference type="Gramene" id="TRITD6Bv1G224250.5">
    <property type="protein sequence ID" value="TRITD6Bv1G224250.5"/>
    <property type="gene ID" value="TRITD6Bv1G224250"/>
</dbReference>
<evidence type="ECO:0000259" key="3">
    <source>
        <dbReference type="Pfam" id="PF25091"/>
    </source>
</evidence>
<dbReference type="GO" id="GO:0003006">
    <property type="term" value="P:developmental process involved in reproduction"/>
    <property type="evidence" value="ECO:0007669"/>
    <property type="project" value="TreeGrafter"/>
</dbReference>
<proteinExistence type="predicted"/>
<sequence length="303" mass="34433">MENRKNAGLRKRKLPNNGTVQEEPDIKKMCQALKEMECELQNLRDDNNQLRDELLGKDRQLAETRTVLVDREHKLSNTQALLVDREQQLAAQTLVVDTKEFETEILRLKRLLAEKNDTNNHAALVSAETTTEFIQKQTPVSPARTPVSNRTNTVQSSVKAIAHHGSFQDEAREDCCRRGVCSSGSGTDESSRSCVYHMLVESLVGMKFSLKDEAEGLSLSIYHEATGYDFSLTWLEQADGGEWAYKYSSLGTLEEMALKWMKVQDIRFSMDMFPMFFERISSLLKTNCPYYLGRAEDGLGLFL</sequence>
<dbReference type="AlphaFoldDB" id="A0A9R0YXG2"/>
<protein>
    <recommendedName>
        <fullName evidence="3">DUF7806 domain-containing protein</fullName>
    </recommendedName>
</protein>
<keyword evidence="5" id="KW-1185">Reference proteome</keyword>
<feature type="domain" description="DUF7806" evidence="3">
    <location>
        <begin position="192"/>
        <end position="285"/>
    </location>
</feature>